<accession>A0A927IFT5</accession>
<feature type="compositionally biased region" description="Basic and acidic residues" evidence="1">
    <location>
        <begin position="127"/>
        <end position="139"/>
    </location>
</feature>
<dbReference type="AlphaFoldDB" id="A0A927IFT5"/>
<comment type="caution">
    <text evidence="2">The sequence shown here is derived from an EMBL/GenBank/DDBJ whole genome shotgun (WGS) entry which is preliminary data.</text>
</comment>
<dbReference type="Proteomes" id="UP000632289">
    <property type="component" value="Unassembled WGS sequence"/>
</dbReference>
<keyword evidence="3" id="KW-1185">Reference proteome</keyword>
<dbReference type="EMBL" id="JACXYU010000020">
    <property type="protein sequence ID" value="MBD3934771.1"/>
    <property type="molecule type" value="Genomic_DNA"/>
</dbReference>
<reference evidence="2" key="1">
    <citation type="submission" date="2020-09" db="EMBL/GenBank/DDBJ databases">
        <title>Secondary metabolite and genome analysis of marine Streptomyces chumphonensis KK1-2T.</title>
        <authorList>
            <person name="Phongsopitanun W."/>
            <person name="Kanchanasin P."/>
            <person name="Pittayakhajonwut P."/>
            <person name="Suwanborirux K."/>
            <person name="Tanasupawat S."/>
        </authorList>
    </citation>
    <scope>NUCLEOTIDE SEQUENCE</scope>
    <source>
        <strain evidence="2">KK1-2</strain>
    </source>
</reference>
<organism evidence="2 3">
    <name type="scientific">Streptomyces chumphonensis</name>
    <dbReference type="NCBI Taxonomy" id="1214925"/>
    <lineage>
        <taxon>Bacteria</taxon>
        <taxon>Bacillati</taxon>
        <taxon>Actinomycetota</taxon>
        <taxon>Actinomycetes</taxon>
        <taxon>Kitasatosporales</taxon>
        <taxon>Streptomycetaceae</taxon>
        <taxon>Streptomyces</taxon>
    </lineage>
</organism>
<feature type="region of interest" description="Disordered" evidence="1">
    <location>
        <begin position="127"/>
        <end position="146"/>
    </location>
</feature>
<sequence>MVDAHQGGGGTPSDFRRAAESLKDFKKRVDGIIENLEKSAASRTSISANAVVPKASYGTGFSEAEDLSYEYERIHEHLTALSQTFTDQIDAMGIAVLGADIGFDNLEEDLKRRFWEIRDRAKLRYEEDQTVKEGGDKPTSDVNQGL</sequence>
<dbReference type="RefSeq" id="WP_191212071.1">
    <property type="nucleotide sequence ID" value="NZ_BAABKL010000001.1"/>
</dbReference>
<evidence type="ECO:0000313" key="3">
    <source>
        <dbReference type="Proteomes" id="UP000632289"/>
    </source>
</evidence>
<evidence type="ECO:0000313" key="2">
    <source>
        <dbReference type="EMBL" id="MBD3934771.1"/>
    </source>
</evidence>
<protein>
    <submittedName>
        <fullName evidence="2">Uncharacterized protein</fullName>
    </submittedName>
</protein>
<evidence type="ECO:0000256" key="1">
    <source>
        <dbReference type="SAM" id="MobiDB-lite"/>
    </source>
</evidence>
<name>A0A927IFT5_9ACTN</name>
<gene>
    <name evidence="2" type="ORF">IF129_24810</name>
</gene>
<proteinExistence type="predicted"/>